<dbReference type="EMBL" id="ML143407">
    <property type="protein sequence ID" value="TBU30188.1"/>
    <property type="molecule type" value="Genomic_DNA"/>
</dbReference>
<name>A0A4Q9MST6_9APHY</name>
<dbReference type="SMART" id="SM00849">
    <property type="entry name" value="Lactamase_B"/>
    <property type="match status" value="1"/>
</dbReference>
<organism evidence="7">
    <name type="scientific">Dichomitus squalens</name>
    <dbReference type="NCBI Taxonomy" id="114155"/>
    <lineage>
        <taxon>Eukaryota</taxon>
        <taxon>Fungi</taxon>
        <taxon>Dikarya</taxon>
        <taxon>Basidiomycota</taxon>
        <taxon>Agaricomycotina</taxon>
        <taxon>Agaricomycetes</taxon>
        <taxon>Polyporales</taxon>
        <taxon>Polyporaceae</taxon>
        <taxon>Dichomitus</taxon>
    </lineage>
</organism>
<dbReference type="InterPro" id="IPR051013">
    <property type="entry name" value="MBL_superfamily_lactonases"/>
</dbReference>
<dbReference type="OrthoDB" id="10250730at2759"/>
<evidence type="ECO:0000256" key="4">
    <source>
        <dbReference type="ARBA" id="ARBA00022801"/>
    </source>
</evidence>
<dbReference type="AlphaFoldDB" id="A0A4Q9MST6"/>
<proteinExistence type="inferred from homology"/>
<dbReference type="GO" id="GO:0046872">
    <property type="term" value="F:metal ion binding"/>
    <property type="evidence" value="ECO:0007669"/>
    <property type="project" value="UniProtKB-KW"/>
</dbReference>
<accession>A0A4Q9MST6</accession>
<dbReference type="Proteomes" id="UP000292957">
    <property type="component" value="Unassembled WGS sequence"/>
</dbReference>
<dbReference type="CDD" id="cd07730">
    <property type="entry name" value="metallo-hydrolase-like_MBL-fold"/>
    <property type="match status" value="1"/>
</dbReference>
<sequence length="289" mass="31625">MSLPPPAANQAYIKVSALEGGFVKAPLSIFLEKVPPSEFVVVPSISFLLRHTSRPETFVFDLGIHKHWATLDPALRAEYDALGADMTVPEDVADALRKGNLDPADVTYASISHAHADHIGDPTVFPNATYLLGSEAQTLLDPETKDLGIKLLNALPKERTRFLDLAGAPALGPFPHALDFYGDGSLYIVDAPGHLPGHINVLARTSADGGWIYLAADSVHDWRIMTGEGKISTEPFCIHANKEQAEVTIERIREVNKIPRVRVLLAHDRPWYDLNKGGDAYWPGEIKSL</sequence>
<gene>
    <name evidence="7" type="ORF">BD311DRAFT_830950</name>
</gene>
<feature type="domain" description="Metallo-beta-lactamase" evidence="6">
    <location>
        <begin position="43"/>
        <end position="267"/>
    </location>
</feature>
<dbReference type="PANTHER" id="PTHR42978">
    <property type="entry name" value="QUORUM-QUENCHING LACTONASE YTNP-RELATED-RELATED"/>
    <property type="match status" value="1"/>
</dbReference>
<dbReference type="InterPro" id="IPR036866">
    <property type="entry name" value="RibonucZ/Hydroxyglut_hydro"/>
</dbReference>
<protein>
    <submittedName>
        <fullName evidence="7">Metallo-hydrolase/oxidoreductase</fullName>
    </submittedName>
</protein>
<keyword evidence="4 7" id="KW-0378">Hydrolase</keyword>
<evidence type="ECO:0000256" key="3">
    <source>
        <dbReference type="ARBA" id="ARBA00022723"/>
    </source>
</evidence>
<keyword evidence="5" id="KW-0862">Zinc</keyword>
<dbReference type="GO" id="GO:0016787">
    <property type="term" value="F:hydrolase activity"/>
    <property type="evidence" value="ECO:0007669"/>
    <property type="project" value="UniProtKB-KW"/>
</dbReference>
<dbReference type="Gene3D" id="3.60.15.10">
    <property type="entry name" value="Ribonuclease Z/Hydroxyacylglutathione hydrolase-like"/>
    <property type="match status" value="1"/>
</dbReference>
<keyword evidence="3" id="KW-0479">Metal-binding</keyword>
<evidence type="ECO:0000256" key="5">
    <source>
        <dbReference type="ARBA" id="ARBA00022833"/>
    </source>
</evidence>
<evidence type="ECO:0000256" key="1">
    <source>
        <dbReference type="ARBA" id="ARBA00001947"/>
    </source>
</evidence>
<dbReference type="SUPFAM" id="SSF56281">
    <property type="entry name" value="Metallo-hydrolase/oxidoreductase"/>
    <property type="match status" value="1"/>
</dbReference>
<evidence type="ECO:0000313" key="7">
    <source>
        <dbReference type="EMBL" id="TBU30188.1"/>
    </source>
</evidence>
<evidence type="ECO:0000256" key="2">
    <source>
        <dbReference type="ARBA" id="ARBA00007749"/>
    </source>
</evidence>
<comment type="cofactor">
    <cofactor evidence="1">
        <name>Zn(2+)</name>
        <dbReference type="ChEBI" id="CHEBI:29105"/>
    </cofactor>
</comment>
<dbReference type="InterPro" id="IPR001279">
    <property type="entry name" value="Metallo-B-lactamas"/>
</dbReference>
<reference evidence="7" key="1">
    <citation type="submission" date="2019-01" db="EMBL/GenBank/DDBJ databases">
        <title>Draft genome sequences of three monokaryotic isolates of the white-rot basidiomycete fungus Dichomitus squalens.</title>
        <authorList>
            <consortium name="DOE Joint Genome Institute"/>
            <person name="Lopez S.C."/>
            <person name="Andreopoulos B."/>
            <person name="Pangilinan J."/>
            <person name="Lipzen A."/>
            <person name="Riley R."/>
            <person name="Ahrendt S."/>
            <person name="Ng V."/>
            <person name="Barry K."/>
            <person name="Daum C."/>
            <person name="Grigoriev I.V."/>
            <person name="Hilden K.S."/>
            <person name="Makela M.R."/>
            <person name="de Vries R.P."/>
        </authorList>
    </citation>
    <scope>NUCLEOTIDE SEQUENCE [LARGE SCALE GENOMIC DNA]</scope>
    <source>
        <strain evidence="7">OM18370.1</strain>
    </source>
</reference>
<dbReference type="PANTHER" id="PTHR42978:SF2">
    <property type="entry name" value="102 KBASES UNSTABLE REGION: FROM 1 TO 119443"/>
    <property type="match status" value="1"/>
</dbReference>
<comment type="similarity">
    <text evidence="2">Belongs to the metallo-beta-lactamase superfamily.</text>
</comment>
<evidence type="ECO:0000259" key="6">
    <source>
        <dbReference type="SMART" id="SM00849"/>
    </source>
</evidence>